<evidence type="ECO:0000259" key="15">
    <source>
        <dbReference type="Pfam" id="PF18671"/>
    </source>
</evidence>
<comment type="catalytic activity">
    <reaction evidence="2">
        <text>3,4-dihydroxyphenylacetate + H(+) = 4-methylcatechol + CO2</text>
        <dbReference type="Rhea" id="RHEA:62556"/>
        <dbReference type="ChEBI" id="CHEBI:15378"/>
        <dbReference type="ChEBI" id="CHEBI:16526"/>
        <dbReference type="ChEBI" id="CHEBI:17254"/>
        <dbReference type="ChEBI" id="CHEBI:17612"/>
        <dbReference type="EC" id="4.1.1.83"/>
    </reaction>
    <physiologicalReaction direction="left-to-right" evidence="2">
        <dbReference type="Rhea" id="RHEA:62557"/>
    </physiologicalReaction>
</comment>
<keyword evidence="10" id="KW-0411">Iron-sulfur</keyword>
<gene>
    <name evidence="16" type="ORF">SAMN04488529_12411</name>
</gene>
<evidence type="ECO:0000256" key="13">
    <source>
        <dbReference type="ARBA" id="ARBA00032959"/>
    </source>
</evidence>
<dbReference type="STRING" id="94869.SAMN04488529_12411"/>
<dbReference type="Pfam" id="PF18671">
    <property type="entry name" value="4HPAD_g_N"/>
    <property type="match status" value="1"/>
</dbReference>
<proteinExistence type="inferred from homology"/>
<evidence type="ECO:0000256" key="5">
    <source>
        <dbReference type="ARBA" id="ARBA00012283"/>
    </source>
</evidence>
<keyword evidence="11" id="KW-0456">Lyase</keyword>
<dbReference type="GO" id="GO:0051539">
    <property type="term" value="F:4 iron, 4 sulfur cluster binding"/>
    <property type="evidence" value="ECO:0007669"/>
    <property type="project" value="UniProtKB-KW"/>
</dbReference>
<comment type="catalytic activity">
    <reaction evidence="1">
        <text>4-hydroxyphenylacetate + H(+) = 4-methylphenol + CO2</text>
        <dbReference type="Rhea" id="RHEA:22732"/>
        <dbReference type="ChEBI" id="CHEBI:15378"/>
        <dbReference type="ChEBI" id="CHEBI:16526"/>
        <dbReference type="ChEBI" id="CHEBI:17847"/>
        <dbReference type="ChEBI" id="CHEBI:48999"/>
        <dbReference type="EC" id="4.1.1.83"/>
    </reaction>
    <physiologicalReaction direction="left-to-right" evidence="1">
        <dbReference type="Rhea" id="RHEA:22733"/>
    </physiologicalReaction>
</comment>
<name>A0A1H0W0N1_9CLOT</name>
<reference evidence="16 17" key="1">
    <citation type="submission" date="2016-10" db="EMBL/GenBank/DDBJ databases">
        <authorList>
            <person name="de Groot N.N."/>
        </authorList>
    </citation>
    <scope>NUCLEOTIDE SEQUENCE [LARGE SCALE GENOMIC DNA]</scope>
    <source>
        <strain evidence="16 17">DSM 12272</strain>
    </source>
</reference>
<feature type="domain" description="4-hydroxyphenylacetate decarboxylase small gamma subunit C-terminal" evidence="14">
    <location>
        <begin position="46"/>
        <end position="83"/>
    </location>
</feature>
<dbReference type="EC" id="4.1.1.83" evidence="5"/>
<dbReference type="InterPro" id="IPR041125">
    <property type="entry name" value="4HPAD_g_N"/>
</dbReference>
<evidence type="ECO:0000256" key="2">
    <source>
        <dbReference type="ARBA" id="ARBA00001088"/>
    </source>
</evidence>
<sequence length="88" mass="10069">MCRENMKHSDCSNFCPIDAAKGICRLTNEMIFIDTELCSSFNEISKCKNCTNFLNPDKDGIGTCVGFKKETWSPSELKSILCERYERK</sequence>
<evidence type="ECO:0000256" key="12">
    <source>
        <dbReference type="ARBA" id="ARBA00029987"/>
    </source>
</evidence>
<evidence type="ECO:0000256" key="9">
    <source>
        <dbReference type="ARBA" id="ARBA00023004"/>
    </source>
</evidence>
<dbReference type="RefSeq" id="WP_089973571.1">
    <property type="nucleotide sequence ID" value="NZ_FNJM01000024.1"/>
</dbReference>
<evidence type="ECO:0000256" key="7">
    <source>
        <dbReference type="ARBA" id="ARBA00022485"/>
    </source>
</evidence>
<comment type="cofactor">
    <cofactor evidence="3">
        <name>[4Fe-4S] cluster</name>
        <dbReference type="ChEBI" id="CHEBI:49883"/>
    </cofactor>
</comment>
<dbReference type="InterPro" id="IPR053727">
    <property type="entry name" value="HPA_decarboxylase_ss_sf"/>
</dbReference>
<evidence type="ECO:0000256" key="4">
    <source>
        <dbReference type="ARBA" id="ARBA00008904"/>
    </source>
</evidence>
<dbReference type="Pfam" id="PF18524">
    <property type="entry name" value="HPIP_like"/>
    <property type="match status" value="1"/>
</dbReference>
<evidence type="ECO:0000256" key="3">
    <source>
        <dbReference type="ARBA" id="ARBA00001966"/>
    </source>
</evidence>
<accession>A0A1H0W0N1</accession>
<evidence type="ECO:0000256" key="6">
    <source>
        <dbReference type="ARBA" id="ARBA00013463"/>
    </source>
</evidence>
<keyword evidence="17" id="KW-1185">Reference proteome</keyword>
<dbReference type="EMBL" id="FNJM01000024">
    <property type="protein sequence ID" value="SDP84098.1"/>
    <property type="molecule type" value="Genomic_DNA"/>
</dbReference>
<evidence type="ECO:0000259" key="14">
    <source>
        <dbReference type="Pfam" id="PF18524"/>
    </source>
</evidence>
<evidence type="ECO:0000256" key="1">
    <source>
        <dbReference type="ARBA" id="ARBA00000127"/>
    </source>
</evidence>
<dbReference type="Proteomes" id="UP000198597">
    <property type="component" value="Unassembled WGS sequence"/>
</dbReference>
<keyword evidence="8" id="KW-0479">Metal-binding</keyword>
<evidence type="ECO:0000256" key="8">
    <source>
        <dbReference type="ARBA" id="ARBA00022723"/>
    </source>
</evidence>
<dbReference type="GO" id="GO:0043722">
    <property type="term" value="F:4-hydroxyphenylacetate decarboxylase activity"/>
    <property type="evidence" value="ECO:0007669"/>
    <property type="project" value="UniProtKB-EC"/>
</dbReference>
<dbReference type="NCBIfam" id="NF033716">
    <property type="entry name" value="glycyl_HPDL_Sma"/>
    <property type="match status" value="1"/>
</dbReference>
<dbReference type="InterPro" id="IPR040923">
    <property type="entry name" value="HpdC_C"/>
</dbReference>
<organism evidence="16 17">
    <name type="scientific">Clostridium gasigenes</name>
    <dbReference type="NCBI Taxonomy" id="94869"/>
    <lineage>
        <taxon>Bacteria</taxon>
        <taxon>Bacillati</taxon>
        <taxon>Bacillota</taxon>
        <taxon>Clostridia</taxon>
        <taxon>Eubacteriales</taxon>
        <taxon>Clostridiaceae</taxon>
        <taxon>Clostridium</taxon>
    </lineage>
</organism>
<evidence type="ECO:0000256" key="11">
    <source>
        <dbReference type="ARBA" id="ARBA00023239"/>
    </source>
</evidence>
<keyword evidence="9" id="KW-0408">Iron</keyword>
<dbReference type="OrthoDB" id="3186521at2"/>
<comment type="similarity">
    <text evidence="4">Belongs to the HPA decarboxylase small subunit family.</text>
</comment>
<dbReference type="Gene3D" id="2.20.70.100">
    <property type="match status" value="2"/>
</dbReference>
<keyword evidence="7" id="KW-0004">4Fe-4S</keyword>
<dbReference type="GO" id="GO:0046872">
    <property type="term" value="F:metal ion binding"/>
    <property type="evidence" value="ECO:0007669"/>
    <property type="project" value="UniProtKB-KW"/>
</dbReference>
<evidence type="ECO:0000256" key="10">
    <source>
        <dbReference type="ARBA" id="ARBA00023014"/>
    </source>
</evidence>
<evidence type="ECO:0000313" key="16">
    <source>
        <dbReference type="EMBL" id="SDP84098.1"/>
    </source>
</evidence>
<feature type="domain" description="4-hydroxyphenylacetate decarboxylase small gamma subunit N-terminal" evidence="15">
    <location>
        <begin position="6"/>
        <end position="36"/>
    </location>
</feature>
<dbReference type="AlphaFoldDB" id="A0A1H0W0N1"/>
<evidence type="ECO:0000313" key="17">
    <source>
        <dbReference type="Proteomes" id="UP000198597"/>
    </source>
</evidence>
<protein>
    <recommendedName>
        <fullName evidence="6">4-hydroxyphenylacetate decarboxylase small subunit</fullName>
        <ecNumber evidence="5">4.1.1.83</ecNumber>
    </recommendedName>
    <alternativeName>
        <fullName evidence="12">4-hydroxyphenylacetate decarboxylase gamma subunit</fullName>
    </alternativeName>
    <alternativeName>
        <fullName evidence="13">p-hydroxyphenylacetate decarboxylase small subunit</fullName>
    </alternativeName>
</protein>